<evidence type="ECO:0000313" key="1">
    <source>
        <dbReference type="EMBL" id="MEQ2364920.1"/>
    </source>
</evidence>
<name>A0ABV1B4M6_9FIRM</name>
<comment type="caution">
    <text evidence="1">The sequence shown here is derived from an EMBL/GenBank/DDBJ whole genome shotgun (WGS) entry which is preliminary data.</text>
</comment>
<protein>
    <submittedName>
        <fullName evidence="1">Uncharacterized protein</fullName>
    </submittedName>
</protein>
<dbReference type="RefSeq" id="WP_117989116.1">
    <property type="nucleotide sequence ID" value="NZ_JBBMEK010000071.1"/>
</dbReference>
<sequence length="815" mass="97469">MYFTKMSEEYFPAVIDLEKQSYPEEMRMGMEGLKEEATQPEFFYYSVAGFSKGELVCYIVAYIPQIYAEYHSKQIYIADVNCPNFQYLPRLLLFFFRQCEKWNRNKKLFHAEMRSTSYHLLDSIDKCKKRGIKIIEDHILHKYYDNGEDAHHVIFSVDLEILEESNWKYGFWRQIDEMPIGGSTYISSVLKFLKKPIQDGVDFHKKNHMKFIMRNMIEKWIDYYSMFGETIPITSDYFLYNRIPEETKGMDNHEIIHKFFQKALDRYQLFGYKEKKDMRDNEKGYCYDDYRKCLKIYNKGKIYNTSYRNSLSGYRWLERTSREFGEQYFRKYKRTYYVSYFNKFGLYHPMYPVPYITKNLYLFYLDRMLIIDKYLKELDELCENEKEQFIFMCETIYHIVSKKYASGCIENIVKRRNKEEGNYFHDWNLIVQTLFDGKMLLTTGAMKAILTKSYNQALNISKVIEGVCRYLRIEKELQLQPNQKRARKRLSSLIRKNKDCNDYLMELKEHVMEAYSKKLNFSEMEKEMVTDYMQRIQTYCPNVVLYDLFREYGDHNLSKFIRGKYPCLFKAQEIRLSYEGLSSFVKTLLKKQTRQAKHIYRRLKKENLLHTVLEEKLTPVQYREVLEIMKFHNVENLPDELKKLCNFKVLVEAKGSPEYLTAGDATVCCMSYGSIKAKQYALERGFGIVNVYYKNRVIANSVIWINEPYNCLVLDNIEVHPNYTVYNEILKICFRTAAEQLMKQYQVGWVVQGTCYNDLILYNDEQIEIRFPMMKPKEVQLKTFYSDAVKCKLVCEKEPNTGINSLVSNTYLSAA</sequence>
<evidence type="ECO:0000313" key="2">
    <source>
        <dbReference type="Proteomes" id="UP001469749"/>
    </source>
</evidence>
<proteinExistence type="predicted"/>
<dbReference type="EMBL" id="JBBMEK010000071">
    <property type="protein sequence ID" value="MEQ2364920.1"/>
    <property type="molecule type" value="Genomic_DNA"/>
</dbReference>
<keyword evidence="2" id="KW-1185">Reference proteome</keyword>
<gene>
    <name evidence="1" type="ORF">WMO25_07395</name>
</gene>
<reference evidence="1 2" key="1">
    <citation type="submission" date="2024-03" db="EMBL/GenBank/DDBJ databases">
        <title>Human intestinal bacterial collection.</title>
        <authorList>
            <person name="Pauvert C."/>
            <person name="Hitch T.C.A."/>
            <person name="Clavel T."/>
        </authorList>
    </citation>
    <scope>NUCLEOTIDE SEQUENCE [LARGE SCALE GENOMIC DNA]</scope>
    <source>
        <strain evidence="1 2">CLA-AA-H190</strain>
    </source>
</reference>
<dbReference type="Proteomes" id="UP001469749">
    <property type="component" value="Unassembled WGS sequence"/>
</dbReference>
<accession>A0ABV1B4M6</accession>
<organism evidence="1 2">
    <name type="scientific">Coprococcus intestinihominis</name>
    <dbReference type="NCBI Taxonomy" id="3133154"/>
    <lineage>
        <taxon>Bacteria</taxon>
        <taxon>Bacillati</taxon>
        <taxon>Bacillota</taxon>
        <taxon>Clostridia</taxon>
        <taxon>Lachnospirales</taxon>
        <taxon>Lachnospiraceae</taxon>
        <taxon>Coprococcus</taxon>
    </lineage>
</organism>